<evidence type="ECO:0000256" key="4">
    <source>
        <dbReference type="ARBA" id="ARBA00023004"/>
    </source>
</evidence>
<protein>
    <submittedName>
        <fullName evidence="9">3-phenylpropionate/trans-cinnamate dioxygenase ferredoxin subunit</fullName>
    </submittedName>
</protein>
<dbReference type="PROSITE" id="PS51296">
    <property type="entry name" value="RIESKE"/>
    <property type="match status" value="1"/>
</dbReference>
<comment type="similarity">
    <text evidence="7">Belongs to the bacterial ring-hydroxylating dioxygenase ferredoxin component family.</text>
</comment>
<dbReference type="PANTHER" id="PTHR21496:SF0">
    <property type="entry name" value="RIESKE DOMAIN-CONTAINING PROTEIN"/>
    <property type="match status" value="1"/>
</dbReference>
<dbReference type="OrthoDB" id="9800167at2"/>
<evidence type="ECO:0000256" key="7">
    <source>
        <dbReference type="ARBA" id="ARBA00038001"/>
    </source>
</evidence>
<dbReference type="GO" id="GO:0051213">
    <property type="term" value="F:dioxygenase activity"/>
    <property type="evidence" value="ECO:0007669"/>
    <property type="project" value="UniProtKB-KW"/>
</dbReference>
<sequence length="110" mass="12554">MKRLVEIPPDRLPEEGGRRLFRHEEKSVVLFLLDGVFYAIDDSCPHAGASLFCGKLEGRWLQCPAHGLRFNLADGCMASQRGFGVRRYPMESRDGAWFIDFTDIPRELVL</sequence>
<keyword evidence="4" id="KW-0408">Iron</keyword>
<dbReference type="Proteomes" id="UP000242957">
    <property type="component" value="Unassembled WGS sequence"/>
</dbReference>
<dbReference type="STRING" id="198616.SAMN05216193_114121"/>
<feature type="domain" description="Rieske" evidence="8">
    <location>
        <begin position="4"/>
        <end position="99"/>
    </location>
</feature>
<dbReference type="GO" id="GO:0051537">
    <property type="term" value="F:2 iron, 2 sulfur cluster binding"/>
    <property type="evidence" value="ECO:0007669"/>
    <property type="project" value="UniProtKB-KW"/>
</dbReference>
<dbReference type="AlphaFoldDB" id="A0A1H0LN16"/>
<dbReference type="RefSeq" id="WP_084312330.1">
    <property type="nucleotide sequence ID" value="NZ_FNIJ01000014.1"/>
</dbReference>
<evidence type="ECO:0000256" key="3">
    <source>
        <dbReference type="ARBA" id="ARBA00022797"/>
    </source>
</evidence>
<keyword evidence="9" id="KW-0223">Dioxygenase</keyword>
<evidence type="ECO:0000256" key="1">
    <source>
        <dbReference type="ARBA" id="ARBA00022714"/>
    </source>
</evidence>
<dbReference type="Pfam" id="PF00355">
    <property type="entry name" value="Rieske"/>
    <property type="match status" value="1"/>
</dbReference>
<evidence type="ECO:0000313" key="9">
    <source>
        <dbReference type="EMBL" id="SDO69381.1"/>
    </source>
</evidence>
<evidence type="ECO:0000259" key="8">
    <source>
        <dbReference type="PROSITE" id="PS51296"/>
    </source>
</evidence>
<evidence type="ECO:0000256" key="6">
    <source>
        <dbReference type="ARBA" id="ARBA00034078"/>
    </source>
</evidence>
<reference evidence="10" key="1">
    <citation type="submission" date="2016-10" db="EMBL/GenBank/DDBJ databases">
        <authorList>
            <person name="Varghese N."/>
            <person name="Submissions S."/>
        </authorList>
    </citation>
    <scope>NUCLEOTIDE SEQUENCE [LARGE SCALE GENOMIC DNA]</scope>
    <source>
        <strain evidence="10">JCM 21621</strain>
    </source>
</reference>
<comment type="cofactor">
    <cofactor evidence="6">
        <name>[2Fe-2S] cluster</name>
        <dbReference type="ChEBI" id="CHEBI:190135"/>
    </cofactor>
</comment>
<keyword evidence="9" id="KW-0560">Oxidoreductase</keyword>
<organism evidence="9 10">
    <name type="scientific">Pseudomonas jinjuensis</name>
    <dbReference type="NCBI Taxonomy" id="198616"/>
    <lineage>
        <taxon>Bacteria</taxon>
        <taxon>Pseudomonadati</taxon>
        <taxon>Pseudomonadota</taxon>
        <taxon>Gammaproteobacteria</taxon>
        <taxon>Pseudomonadales</taxon>
        <taxon>Pseudomonadaceae</taxon>
        <taxon>Pseudomonas</taxon>
    </lineage>
</organism>
<keyword evidence="1" id="KW-0001">2Fe-2S</keyword>
<dbReference type="EMBL" id="FNIJ01000014">
    <property type="protein sequence ID" value="SDO69381.1"/>
    <property type="molecule type" value="Genomic_DNA"/>
</dbReference>
<dbReference type="SUPFAM" id="SSF50022">
    <property type="entry name" value="ISP domain"/>
    <property type="match status" value="1"/>
</dbReference>
<dbReference type="InterPro" id="IPR017941">
    <property type="entry name" value="Rieske_2Fe-2S"/>
</dbReference>
<accession>A0A1H0LN16</accession>
<name>A0A1H0LN16_9PSED</name>
<keyword evidence="2" id="KW-0479">Metal-binding</keyword>
<gene>
    <name evidence="9" type="ORF">SAMN05216193_114121</name>
</gene>
<keyword evidence="3" id="KW-0058">Aromatic hydrocarbons catabolism</keyword>
<keyword evidence="10" id="KW-1185">Reference proteome</keyword>
<evidence type="ECO:0000256" key="2">
    <source>
        <dbReference type="ARBA" id="ARBA00022723"/>
    </source>
</evidence>
<evidence type="ECO:0000256" key="5">
    <source>
        <dbReference type="ARBA" id="ARBA00023014"/>
    </source>
</evidence>
<evidence type="ECO:0000313" key="10">
    <source>
        <dbReference type="Proteomes" id="UP000242957"/>
    </source>
</evidence>
<dbReference type="InterPro" id="IPR036922">
    <property type="entry name" value="Rieske_2Fe-2S_sf"/>
</dbReference>
<dbReference type="GO" id="GO:0046872">
    <property type="term" value="F:metal ion binding"/>
    <property type="evidence" value="ECO:0007669"/>
    <property type="project" value="UniProtKB-KW"/>
</dbReference>
<proteinExistence type="inferred from homology"/>
<dbReference type="PANTHER" id="PTHR21496">
    <property type="entry name" value="FERREDOXIN-RELATED"/>
    <property type="match status" value="1"/>
</dbReference>
<keyword evidence="5" id="KW-0411">Iron-sulfur</keyword>
<dbReference type="Gene3D" id="2.102.10.10">
    <property type="entry name" value="Rieske [2Fe-2S] iron-sulphur domain"/>
    <property type="match status" value="1"/>
</dbReference>